<dbReference type="PANTHER" id="PTHR23131:SF0">
    <property type="entry name" value="ENDORIBONUCLEASE LACTB2"/>
    <property type="match status" value="1"/>
</dbReference>
<evidence type="ECO:0000259" key="5">
    <source>
        <dbReference type="SMART" id="SM00849"/>
    </source>
</evidence>
<dbReference type="InterPro" id="IPR036866">
    <property type="entry name" value="RibonucZ/Hydroxyglut_hydro"/>
</dbReference>
<keyword evidence="7" id="KW-1185">Reference proteome</keyword>
<dbReference type="Proteomes" id="UP001164746">
    <property type="component" value="Chromosome 10"/>
</dbReference>
<dbReference type="InterPro" id="IPR047921">
    <property type="entry name" value="LACTB2-like_MBL-fold"/>
</dbReference>
<dbReference type="InterPro" id="IPR036388">
    <property type="entry name" value="WH-like_DNA-bd_sf"/>
</dbReference>
<evidence type="ECO:0000313" key="7">
    <source>
        <dbReference type="Proteomes" id="UP001164746"/>
    </source>
</evidence>
<evidence type="ECO:0000256" key="4">
    <source>
        <dbReference type="ARBA" id="ARBA00022833"/>
    </source>
</evidence>
<name>A0ABY7F273_MYAAR</name>
<dbReference type="Gene3D" id="3.60.15.10">
    <property type="entry name" value="Ribonuclease Z/Hydroxyacylglutathione hydrolase-like"/>
    <property type="match status" value="1"/>
</dbReference>
<keyword evidence="2" id="KW-0479">Metal-binding</keyword>
<organism evidence="6 7">
    <name type="scientific">Mya arenaria</name>
    <name type="common">Soft-shell clam</name>
    <dbReference type="NCBI Taxonomy" id="6604"/>
    <lineage>
        <taxon>Eukaryota</taxon>
        <taxon>Metazoa</taxon>
        <taxon>Spiralia</taxon>
        <taxon>Lophotrochozoa</taxon>
        <taxon>Mollusca</taxon>
        <taxon>Bivalvia</taxon>
        <taxon>Autobranchia</taxon>
        <taxon>Heteroconchia</taxon>
        <taxon>Euheterodonta</taxon>
        <taxon>Imparidentia</taxon>
        <taxon>Neoheterodontei</taxon>
        <taxon>Myida</taxon>
        <taxon>Myoidea</taxon>
        <taxon>Myidae</taxon>
        <taxon>Mya</taxon>
    </lineage>
</organism>
<dbReference type="Gene3D" id="1.10.10.10">
    <property type="entry name" value="Winged helix-like DNA-binding domain superfamily/Winged helix DNA-binding domain"/>
    <property type="match status" value="1"/>
</dbReference>
<reference evidence="6" key="1">
    <citation type="submission" date="2022-11" db="EMBL/GenBank/DDBJ databases">
        <title>Centuries of genome instability and evolution in soft-shell clam transmissible cancer (bioRxiv).</title>
        <authorList>
            <person name="Hart S.F.M."/>
            <person name="Yonemitsu M.A."/>
            <person name="Giersch R.M."/>
            <person name="Beal B.F."/>
            <person name="Arriagada G."/>
            <person name="Davis B.W."/>
            <person name="Ostrander E.A."/>
            <person name="Goff S.P."/>
            <person name="Metzger M.J."/>
        </authorList>
    </citation>
    <scope>NUCLEOTIDE SEQUENCE</scope>
    <source>
        <strain evidence="6">MELC-2E11</strain>
        <tissue evidence="6">Siphon/mantle</tissue>
    </source>
</reference>
<sequence>MYRPIDFNIERTFLSPNLSRDMCHVTFKMAVSSLSKLTPILNIEKLTERVIRVLGCNPGDFRLQGTNTYLVGSGKRKILIDTGDPQKPDYINNLRQTLQENSCGIQEIVLTHWHADHFKRLSSPDEDISPASYSFIEDNHIFKTDGATLRAILTPGHTEEHMVLHLEEENAVFAGDCILGESTAVFDDLHSYMQTLQKILDLKPKVIYPGHGIVIQNPVEFITYYIKHRHEREAQILEVLKSSGNTYMSTLQVVEQVYKGLAPGLIGGACKNASHNLKKLVKEEKVECKDENGEELWSLIQGGKSNL</sequence>
<keyword evidence="4" id="KW-0862">Zinc</keyword>
<dbReference type="SMART" id="SM00849">
    <property type="entry name" value="Lactamase_B"/>
    <property type="match status" value="1"/>
</dbReference>
<keyword evidence="3" id="KW-0378">Hydrolase</keyword>
<dbReference type="PANTHER" id="PTHR23131">
    <property type="entry name" value="ENDORIBONUCLEASE LACTB2"/>
    <property type="match status" value="1"/>
</dbReference>
<evidence type="ECO:0000313" key="6">
    <source>
        <dbReference type="EMBL" id="WAR16265.1"/>
    </source>
</evidence>
<dbReference type="Pfam" id="PF00753">
    <property type="entry name" value="Lactamase_B"/>
    <property type="match status" value="2"/>
</dbReference>
<dbReference type="Pfam" id="PF17778">
    <property type="entry name" value="WHD_BLACT"/>
    <property type="match status" value="1"/>
</dbReference>
<dbReference type="InterPro" id="IPR001279">
    <property type="entry name" value="Metallo-B-lactamas"/>
</dbReference>
<gene>
    <name evidence="6" type="ORF">MAR_030859</name>
</gene>
<evidence type="ECO:0000256" key="2">
    <source>
        <dbReference type="ARBA" id="ARBA00022723"/>
    </source>
</evidence>
<proteinExistence type="inferred from homology"/>
<dbReference type="CDD" id="cd07722">
    <property type="entry name" value="LACTB2-like_MBL-fold"/>
    <property type="match status" value="1"/>
</dbReference>
<evidence type="ECO:0000256" key="1">
    <source>
        <dbReference type="ARBA" id="ARBA00006759"/>
    </source>
</evidence>
<accession>A0ABY7F273</accession>
<dbReference type="SUPFAM" id="SSF56281">
    <property type="entry name" value="Metallo-hydrolase/oxidoreductase"/>
    <property type="match status" value="1"/>
</dbReference>
<evidence type="ECO:0000256" key="3">
    <source>
        <dbReference type="ARBA" id="ARBA00022801"/>
    </source>
</evidence>
<dbReference type="EMBL" id="CP111021">
    <property type="protein sequence ID" value="WAR16265.1"/>
    <property type="molecule type" value="Genomic_DNA"/>
</dbReference>
<protein>
    <submittedName>
        <fullName evidence="6">LACB2-like protein</fullName>
    </submittedName>
</protein>
<comment type="similarity">
    <text evidence="1">Belongs to the metallo-beta-lactamase superfamily. Glyoxalase II family.</text>
</comment>
<feature type="domain" description="Metallo-beta-lactamase" evidence="5">
    <location>
        <begin position="65"/>
        <end position="211"/>
    </location>
</feature>
<dbReference type="InterPro" id="IPR050662">
    <property type="entry name" value="Sec-metab_biosynth-thioest"/>
</dbReference>
<dbReference type="InterPro" id="IPR041516">
    <property type="entry name" value="LACTB2_WH"/>
</dbReference>